<evidence type="ECO:0000313" key="2">
    <source>
        <dbReference type="EMBL" id="KQH77430.1"/>
    </source>
</evidence>
<evidence type="ECO:0000313" key="3">
    <source>
        <dbReference type="Proteomes" id="UP000051677"/>
    </source>
</evidence>
<gene>
    <name evidence="2" type="ORF">AO501_20610</name>
</gene>
<dbReference type="Proteomes" id="UP000051677">
    <property type="component" value="Unassembled WGS sequence"/>
</dbReference>
<accession>A0A0Q2R015</accession>
<dbReference type="InterPro" id="IPR003779">
    <property type="entry name" value="CMD-like"/>
</dbReference>
<dbReference type="RefSeq" id="WP_055579678.1">
    <property type="nucleotide sequence ID" value="NZ_LKTM01000315.1"/>
</dbReference>
<dbReference type="AlphaFoldDB" id="A0A0Q2R015"/>
<feature type="domain" description="Carboxymuconolactone decarboxylase-like" evidence="1">
    <location>
        <begin position="47"/>
        <end position="131"/>
    </location>
</feature>
<reference evidence="2 3" key="1">
    <citation type="submission" date="2015-10" db="EMBL/GenBank/DDBJ databases">
        <title>Mycobacterium gordonae draft genome assembly.</title>
        <authorList>
            <person name="Ustinova V."/>
            <person name="Smirnova T."/>
            <person name="Blagodatskikh K."/>
            <person name="Varlamov D."/>
            <person name="Larionova E."/>
            <person name="Chernousova L."/>
        </authorList>
    </citation>
    <scope>NUCLEOTIDE SEQUENCE [LARGE SCALE GENOMIC DNA]</scope>
    <source>
        <strain evidence="2 3">CTRI 14-8773</strain>
    </source>
</reference>
<sequence length="146" mass="15383">MNNDIGTVLTEQVRRARFERGAEVLEKISGIAGAGQAFYDGLADIAPALAEDVVAHGCGDVYSTTCLAPPQRQLVTIGILTALGGCEPQLEMHLNIALNVGLTPTELVDAIRHAAVYCGMPKALNAISVARNVFAHRDLMPVSTAT</sequence>
<evidence type="ECO:0000259" key="1">
    <source>
        <dbReference type="Pfam" id="PF02627"/>
    </source>
</evidence>
<dbReference type="PANTHER" id="PTHR33570">
    <property type="entry name" value="4-CARBOXYMUCONOLACTONE DECARBOXYLASE FAMILY PROTEIN"/>
    <property type="match status" value="1"/>
</dbReference>
<dbReference type="Gene3D" id="1.20.1290.10">
    <property type="entry name" value="AhpD-like"/>
    <property type="match status" value="1"/>
</dbReference>
<comment type="caution">
    <text evidence="2">The sequence shown here is derived from an EMBL/GenBank/DDBJ whole genome shotgun (WGS) entry which is preliminary data.</text>
</comment>
<dbReference type="InterPro" id="IPR029032">
    <property type="entry name" value="AhpD-like"/>
</dbReference>
<dbReference type="GO" id="GO:0051920">
    <property type="term" value="F:peroxiredoxin activity"/>
    <property type="evidence" value="ECO:0007669"/>
    <property type="project" value="InterPro"/>
</dbReference>
<dbReference type="OrthoDB" id="9802489at2"/>
<dbReference type="SUPFAM" id="SSF69118">
    <property type="entry name" value="AhpD-like"/>
    <property type="match status" value="1"/>
</dbReference>
<dbReference type="InterPro" id="IPR052512">
    <property type="entry name" value="4CMD/NDH-1_regulator"/>
</dbReference>
<dbReference type="EMBL" id="LKTM01000315">
    <property type="protein sequence ID" value="KQH77430.1"/>
    <property type="molecule type" value="Genomic_DNA"/>
</dbReference>
<name>A0A0Q2R015_MYCGO</name>
<dbReference type="PANTHER" id="PTHR33570:SF10">
    <property type="entry name" value="GAMMA-CARBOXYMUCONOLACTONE DECARBOXYLASE"/>
    <property type="match status" value="1"/>
</dbReference>
<proteinExistence type="predicted"/>
<dbReference type="Pfam" id="PF02627">
    <property type="entry name" value="CMD"/>
    <property type="match status" value="1"/>
</dbReference>
<protein>
    <submittedName>
        <fullName evidence="2">4-carboxymuconolactone decarboxylase</fullName>
    </submittedName>
</protein>
<organism evidence="2 3">
    <name type="scientific">Mycobacterium gordonae</name>
    <dbReference type="NCBI Taxonomy" id="1778"/>
    <lineage>
        <taxon>Bacteria</taxon>
        <taxon>Bacillati</taxon>
        <taxon>Actinomycetota</taxon>
        <taxon>Actinomycetes</taxon>
        <taxon>Mycobacteriales</taxon>
        <taxon>Mycobacteriaceae</taxon>
        <taxon>Mycobacterium</taxon>
    </lineage>
</organism>